<evidence type="ECO:0000313" key="2">
    <source>
        <dbReference type="Proteomes" id="UP001339883"/>
    </source>
</evidence>
<gene>
    <name evidence="1" type="ORF">I2F25_10010</name>
</gene>
<name>A0ABU6DU57_9GAMM</name>
<organism evidence="1 2">
    <name type="scientific">Acinetobacter pollinis</name>
    <dbReference type="NCBI Taxonomy" id="2605270"/>
    <lineage>
        <taxon>Bacteria</taxon>
        <taxon>Pseudomonadati</taxon>
        <taxon>Pseudomonadota</taxon>
        <taxon>Gammaproteobacteria</taxon>
        <taxon>Moraxellales</taxon>
        <taxon>Moraxellaceae</taxon>
        <taxon>Acinetobacter</taxon>
    </lineage>
</organism>
<accession>A0ABU6DU57</accession>
<reference evidence="1 2" key="1">
    <citation type="submission" date="2019-08" db="EMBL/GenBank/DDBJ databases">
        <title>Five species of Acinetobacter isolated from floral nectar and animal pollinators.</title>
        <authorList>
            <person name="Hendry T.A."/>
        </authorList>
    </citation>
    <scope>NUCLEOTIDE SEQUENCE [LARGE SCALE GENOMIC DNA]</scope>
    <source>
        <strain evidence="1 2">MD18.27</strain>
    </source>
</reference>
<dbReference type="Proteomes" id="UP001339883">
    <property type="component" value="Unassembled WGS sequence"/>
</dbReference>
<sequence>MKKLRKTFFYSIFMTVISLFGFTTLHAESGYRVCVVTNDTIFINPETNLVRGLGRGLVVKVVKENKDNTCGKKIAFMQQNYGLAYAGDKSKYKFVMQQCEAFSEVIGLDKADLCKSMEVNKIYKYSSKYGYPHGVSNPSLVFWHN</sequence>
<dbReference type="RefSeq" id="WP_325775752.1">
    <property type="nucleotide sequence ID" value="NZ_VTDN01000007.1"/>
</dbReference>
<dbReference type="EMBL" id="VTDN01000007">
    <property type="protein sequence ID" value="MEB5477373.1"/>
    <property type="molecule type" value="Genomic_DNA"/>
</dbReference>
<evidence type="ECO:0000313" key="1">
    <source>
        <dbReference type="EMBL" id="MEB5477373.1"/>
    </source>
</evidence>
<protein>
    <submittedName>
        <fullName evidence="1">Uncharacterized protein</fullName>
    </submittedName>
</protein>
<proteinExistence type="predicted"/>
<keyword evidence="2" id="KW-1185">Reference proteome</keyword>
<comment type="caution">
    <text evidence="1">The sequence shown here is derived from an EMBL/GenBank/DDBJ whole genome shotgun (WGS) entry which is preliminary data.</text>
</comment>